<keyword evidence="1" id="KW-0472">Membrane</keyword>
<comment type="subcellular location">
    <subcellularLocation>
        <location evidence="3">Cell membrane</location>
        <topology evidence="3">Multi-pass membrane protein</topology>
    </subcellularLocation>
</comment>
<dbReference type="Proteomes" id="UP000007148">
    <property type="component" value="Unassembled WGS sequence"/>
</dbReference>
<evidence type="ECO:0000313" key="6">
    <source>
        <dbReference type="Proteomes" id="UP000007148"/>
    </source>
</evidence>
<keyword evidence="1" id="KW-0812">Transmembrane</keyword>
<name>G4TXJ3_SERID</name>
<accession>G4TXJ3</accession>
<dbReference type="Pfam" id="PF01644">
    <property type="entry name" value="Chitin_synth_1"/>
    <property type="match status" value="1"/>
</dbReference>
<sequence>MSYPPFHRRRLTTEVLRVGHSRHREEEGFGQGGDAELPCLVSLDPQRVHRRYKNKKPSELFHRNLVIDNQAPSKLLDMFPQKTETEFKFMRLLGIYLMIICAIRYTEEAKARGRQEGGMGTGLQGKWDDNYEKWQQESRQEAGVDGAKVYAPRYCSLLLRPRRSCASPTINSRTLSIIPAMTAYQDCVAKDGVNDKPVTAHTYEYTDDREAG</sequence>
<dbReference type="Pfam" id="PF08407">
    <property type="entry name" value="Chitin_synth_1N"/>
    <property type="match status" value="1"/>
</dbReference>
<organism evidence="5 6">
    <name type="scientific">Serendipita indica (strain DSM 11827)</name>
    <name type="common">Root endophyte fungus</name>
    <name type="synonym">Piriformospora indica</name>
    <dbReference type="NCBI Taxonomy" id="1109443"/>
    <lineage>
        <taxon>Eukaryota</taxon>
        <taxon>Fungi</taxon>
        <taxon>Dikarya</taxon>
        <taxon>Basidiomycota</taxon>
        <taxon>Agaricomycotina</taxon>
        <taxon>Agaricomycetes</taxon>
        <taxon>Sebacinales</taxon>
        <taxon>Serendipitaceae</taxon>
        <taxon>Serendipita</taxon>
    </lineage>
</organism>
<dbReference type="EMBL" id="CAFZ01000586">
    <property type="protein sequence ID" value="CCA76036.1"/>
    <property type="molecule type" value="Genomic_DNA"/>
</dbReference>
<comment type="catalytic activity">
    <reaction evidence="3">
        <text>[(1-&gt;4)-N-acetyl-beta-D-glucosaminyl](n) + UDP-N-acetyl-alpha-D-glucosamine = [(1-&gt;4)-N-acetyl-beta-D-glucosaminyl](n+1) + UDP + H(+)</text>
        <dbReference type="Rhea" id="RHEA:16637"/>
        <dbReference type="Rhea" id="RHEA-COMP:9593"/>
        <dbReference type="Rhea" id="RHEA-COMP:9595"/>
        <dbReference type="ChEBI" id="CHEBI:15378"/>
        <dbReference type="ChEBI" id="CHEBI:17029"/>
        <dbReference type="ChEBI" id="CHEBI:57705"/>
        <dbReference type="ChEBI" id="CHEBI:58223"/>
        <dbReference type="EC" id="2.4.1.16"/>
    </reaction>
</comment>
<dbReference type="InParanoid" id="G4TXJ3"/>
<comment type="caution">
    <text evidence="5">The sequence shown here is derived from an EMBL/GenBank/DDBJ whole genome shotgun (WGS) entry which is preliminary data.</text>
</comment>
<evidence type="ECO:0000256" key="2">
    <source>
        <dbReference type="ARBA" id="ARBA00023316"/>
    </source>
</evidence>
<keyword evidence="1" id="KW-1133">Transmembrane helix</keyword>
<dbReference type="GO" id="GO:0071555">
    <property type="term" value="P:cell wall organization"/>
    <property type="evidence" value="ECO:0007669"/>
    <property type="project" value="UniProtKB-KW"/>
</dbReference>
<keyword evidence="6" id="KW-1185">Reference proteome</keyword>
<dbReference type="AlphaFoldDB" id="G4TXJ3"/>
<dbReference type="GO" id="GO:0005886">
    <property type="term" value="C:plasma membrane"/>
    <property type="evidence" value="ECO:0007669"/>
    <property type="project" value="UniProtKB-SubCell"/>
</dbReference>
<reference evidence="5 6" key="1">
    <citation type="journal article" date="2011" name="PLoS Pathog.">
        <title>Endophytic Life Strategies Decoded by Genome and Transcriptome Analyses of the Mutualistic Root Symbiont Piriformospora indica.</title>
        <authorList>
            <person name="Zuccaro A."/>
            <person name="Lahrmann U."/>
            <person name="Guldener U."/>
            <person name="Langen G."/>
            <person name="Pfiffi S."/>
            <person name="Biedenkopf D."/>
            <person name="Wong P."/>
            <person name="Samans B."/>
            <person name="Grimm C."/>
            <person name="Basiewicz M."/>
            <person name="Murat C."/>
            <person name="Martin F."/>
            <person name="Kogel K.H."/>
        </authorList>
    </citation>
    <scope>NUCLEOTIDE SEQUENCE [LARGE SCALE GENOMIC DNA]</scope>
    <source>
        <strain evidence="5 6">DSM 11827</strain>
    </source>
</reference>
<proteinExistence type="inferred from homology"/>
<comment type="function">
    <text evidence="3">Polymerizes chitin, a structural polymer of the cell wall and septum, by transferring the sugar moiety of UDP-GlcNAc to the non-reducing end of the growing chitin polymer.</text>
</comment>
<dbReference type="InterPro" id="IPR013616">
    <property type="entry name" value="Chitin_synth_N"/>
</dbReference>
<dbReference type="STRING" id="1109443.G4TXJ3"/>
<keyword evidence="3" id="KW-0328">Glycosyltransferase</keyword>
<keyword evidence="2 3" id="KW-0961">Cell wall biogenesis/degradation</keyword>
<dbReference type="EC" id="2.4.1.16" evidence="3"/>
<feature type="domain" description="Chitin synthase N-terminal" evidence="4">
    <location>
        <begin position="55"/>
        <end position="91"/>
    </location>
</feature>
<dbReference type="HOGENOM" id="CLU_110967_0_0_1"/>
<gene>
    <name evidence="5" type="ORF">PIIN_10036</name>
</gene>
<evidence type="ECO:0000256" key="3">
    <source>
        <dbReference type="RuleBase" id="RU366040"/>
    </source>
</evidence>
<dbReference type="GO" id="GO:0004100">
    <property type="term" value="F:chitin synthase activity"/>
    <property type="evidence" value="ECO:0007669"/>
    <property type="project" value="UniProtKB-UniRule"/>
</dbReference>
<protein>
    <recommendedName>
        <fullName evidence="3">Chitin synthase</fullName>
        <ecNumber evidence="3">2.4.1.16</ecNumber>
    </recommendedName>
</protein>
<keyword evidence="3" id="KW-1003">Cell membrane</keyword>
<dbReference type="OrthoDB" id="5310420at2759"/>
<dbReference type="GO" id="GO:0006031">
    <property type="term" value="P:chitin biosynthetic process"/>
    <property type="evidence" value="ECO:0007669"/>
    <property type="project" value="UniProtKB-UniRule"/>
</dbReference>
<comment type="similarity">
    <text evidence="3">Belongs to the chitin synthase family.</text>
</comment>
<evidence type="ECO:0000313" key="5">
    <source>
        <dbReference type="EMBL" id="CCA76036.1"/>
    </source>
</evidence>
<evidence type="ECO:0000256" key="1">
    <source>
        <dbReference type="ARBA" id="ARBA00022989"/>
    </source>
</evidence>
<evidence type="ECO:0000259" key="4">
    <source>
        <dbReference type="Pfam" id="PF08407"/>
    </source>
</evidence>
<keyword evidence="3" id="KW-0808">Transferase</keyword>